<dbReference type="Proteomes" id="UP000243308">
    <property type="component" value="Unassembled WGS sequence"/>
</dbReference>
<sequence length="175" mass="19397">MSSLSTSDSATTLCTAPPHQHIHKKTRRFSFIRLFSSPTTSRSSNSTLSSSAEGCSDSASIASTEDDDQVKQHLGTGVIPAHYRHSLAPSSPSAGNMQQEIMRERRKSIAALTDSAFRSASLDLRPSNLRFGSSRREQPQVEMTEKMRQFDELLQKRRGGTIRITLTPTLLQEPY</sequence>
<dbReference type="OrthoDB" id="2392478at2759"/>
<keyword evidence="3" id="KW-1185">Reference proteome</keyword>
<feature type="compositionally biased region" description="Low complexity" evidence="1">
    <location>
        <begin position="1"/>
        <end position="16"/>
    </location>
</feature>
<proteinExistence type="predicted"/>
<gene>
    <name evidence="2" type="ORF">MVEG_11489</name>
</gene>
<dbReference type="AlphaFoldDB" id="A0A086TK01"/>
<reference evidence="2 3" key="1">
    <citation type="submission" date="2011-02" db="EMBL/GenBank/DDBJ databases">
        <title>The Genome Sequence of Mortierella verticillata NRRL 6337.</title>
        <authorList>
            <consortium name="The Broad Institute Genome Sequencing Platform"/>
            <person name="Russ C."/>
            <person name="Cuomo C."/>
            <person name="Burger G."/>
            <person name="Gray M.W."/>
            <person name="Holland P.W.H."/>
            <person name="King N."/>
            <person name="Lang F.B.F."/>
            <person name="Roger A.J."/>
            <person name="Ruiz-Trillo I."/>
            <person name="Young S.K."/>
            <person name="Zeng Q."/>
            <person name="Gargeya S."/>
            <person name="Alvarado L."/>
            <person name="Berlin A."/>
            <person name="Chapman S.B."/>
            <person name="Chen Z."/>
            <person name="Freedman E."/>
            <person name="Gellesch M."/>
            <person name="Goldberg J."/>
            <person name="Griggs A."/>
            <person name="Gujja S."/>
            <person name="Heilman E."/>
            <person name="Heiman D."/>
            <person name="Howarth C."/>
            <person name="Mehta T."/>
            <person name="Neiman D."/>
            <person name="Pearson M."/>
            <person name="Roberts A."/>
            <person name="Saif S."/>
            <person name="Shea T."/>
            <person name="Shenoy N."/>
            <person name="Sisk P."/>
            <person name="Stolte C."/>
            <person name="Sykes S."/>
            <person name="White J."/>
            <person name="Yandava C."/>
            <person name="Haas B."/>
            <person name="Nusbaum C."/>
            <person name="Birren B."/>
        </authorList>
    </citation>
    <scope>NUCLEOTIDE SEQUENCE [LARGE SCALE GENOMIC DNA]</scope>
    <source>
        <strain evidence="2 3">NRRL 6337</strain>
    </source>
</reference>
<evidence type="ECO:0000313" key="2">
    <source>
        <dbReference type="EMBL" id="KFH62278.1"/>
    </source>
</evidence>
<feature type="region of interest" description="Disordered" evidence="1">
    <location>
        <begin position="1"/>
        <end position="20"/>
    </location>
</feature>
<evidence type="ECO:0000256" key="1">
    <source>
        <dbReference type="SAM" id="MobiDB-lite"/>
    </source>
</evidence>
<evidence type="ECO:0000313" key="3">
    <source>
        <dbReference type="Proteomes" id="UP000243308"/>
    </source>
</evidence>
<accession>A0A086TK01</accession>
<dbReference type="EMBL" id="KN042432">
    <property type="protein sequence ID" value="KFH62278.1"/>
    <property type="molecule type" value="Genomic_DNA"/>
</dbReference>
<name>A0A086TK01_9FUNG</name>
<organism evidence="2 3">
    <name type="scientific">Podila verticillata NRRL 6337</name>
    <dbReference type="NCBI Taxonomy" id="1069443"/>
    <lineage>
        <taxon>Eukaryota</taxon>
        <taxon>Fungi</taxon>
        <taxon>Fungi incertae sedis</taxon>
        <taxon>Mucoromycota</taxon>
        <taxon>Mortierellomycotina</taxon>
        <taxon>Mortierellomycetes</taxon>
        <taxon>Mortierellales</taxon>
        <taxon>Mortierellaceae</taxon>
        <taxon>Podila</taxon>
    </lineage>
</organism>
<protein>
    <submittedName>
        <fullName evidence="2">Uncharacterized protein</fullName>
    </submittedName>
</protein>
<feature type="region of interest" description="Disordered" evidence="1">
    <location>
        <begin position="38"/>
        <end position="70"/>
    </location>
</feature>
<feature type="compositionally biased region" description="Low complexity" evidence="1">
    <location>
        <begin position="38"/>
        <end position="60"/>
    </location>
</feature>